<dbReference type="PANTHER" id="PTHR23514:SF3">
    <property type="entry name" value="BYPASS OF STOP CODON PROTEIN 6"/>
    <property type="match status" value="1"/>
</dbReference>
<feature type="transmembrane region" description="Helical" evidence="7">
    <location>
        <begin position="294"/>
        <end position="312"/>
    </location>
</feature>
<dbReference type="PATRIC" id="fig|1158610.3.peg.3276"/>
<evidence type="ECO:0000313" key="11">
    <source>
        <dbReference type="Proteomes" id="UP000013785"/>
    </source>
</evidence>
<feature type="signal peptide" evidence="8">
    <location>
        <begin position="1"/>
        <end position="25"/>
    </location>
</feature>
<dbReference type="HOGENOM" id="CLU_001265_10_4_9"/>
<dbReference type="InterPro" id="IPR020846">
    <property type="entry name" value="MFS_dom"/>
</dbReference>
<keyword evidence="3" id="KW-0813">Transport</keyword>
<dbReference type="OrthoDB" id="1650550at2"/>
<dbReference type="SUPFAM" id="SSF103473">
    <property type="entry name" value="MFS general substrate transporter"/>
    <property type="match status" value="1"/>
</dbReference>
<dbReference type="InterPro" id="IPR051788">
    <property type="entry name" value="MFS_Transporter"/>
</dbReference>
<keyword evidence="4 7" id="KW-0812">Transmembrane</keyword>
<gene>
    <name evidence="10" type="ORF">UC3_03288</name>
</gene>
<dbReference type="Gene3D" id="1.20.1250.20">
    <property type="entry name" value="MFS general substrate transporter like domains"/>
    <property type="match status" value="1"/>
</dbReference>
<evidence type="ECO:0000259" key="9">
    <source>
        <dbReference type="PROSITE" id="PS50850"/>
    </source>
</evidence>
<evidence type="ECO:0000256" key="4">
    <source>
        <dbReference type="ARBA" id="ARBA00022692"/>
    </source>
</evidence>
<name>R3TKY6_9ENTE</name>
<dbReference type="eggNOG" id="COG2814">
    <property type="taxonomic scope" value="Bacteria"/>
</dbReference>
<evidence type="ECO:0000256" key="5">
    <source>
        <dbReference type="ARBA" id="ARBA00022989"/>
    </source>
</evidence>
<feature type="transmembrane region" description="Helical" evidence="7">
    <location>
        <begin position="134"/>
        <end position="153"/>
    </location>
</feature>
<dbReference type="PANTHER" id="PTHR23514">
    <property type="entry name" value="BYPASS OF STOP CODON PROTEIN 6"/>
    <property type="match status" value="1"/>
</dbReference>
<proteinExistence type="inferred from homology"/>
<dbReference type="GO" id="GO:0022857">
    <property type="term" value="F:transmembrane transporter activity"/>
    <property type="evidence" value="ECO:0007669"/>
    <property type="project" value="InterPro"/>
</dbReference>
<evidence type="ECO:0000256" key="6">
    <source>
        <dbReference type="ARBA" id="ARBA00023136"/>
    </source>
</evidence>
<feature type="transmembrane region" description="Helical" evidence="7">
    <location>
        <begin position="247"/>
        <end position="265"/>
    </location>
</feature>
<feature type="chain" id="PRO_5039470266" description="Major facilitator superfamily (MFS) profile domain-containing protein" evidence="8">
    <location>
        <begin position="26"/>
        <end position="389"/>
    </location>
</feature>
<feature type="transmembrane region" description="Helical" evidence="7">
    <location>
        <begin position="96"/>
        <end position="113"/>
    </location>
</feature>
<comment type="similarity">
    <text evidence="2">Belongs to the major facilitator superfamily.</text>
</comment>
<dbReference type="RefSeq" id="WP_010769919.1">
    <property type="nucleotide sequence ID" value="NZ_ASWE01000001.1"/>
</dbReference>
<dbReference type="GO" id="GO:0005886">
    <property type="term" value="C:plasma membrane"/>
    <property type="evidence" value="ECO:0007669"/>
    <property type="project" value="UniProtKB-SubCell"/>
</dbReference>
<sequence>MKFFSMKLMALLSVALIVNSAPAISANIPAIMADYSEINPVYVGLLTTIPSLFLVIGIFLTNVVEKKLGAKNTILVGLAMVSIFGTLPAWYQGHFWVLFASRCLLGLGIGLFNRLMIQMISQLYQTENDKKAKALGLESAFEGLGGIFMTVGVGQLVRISWERSFLVYGVALIGFICIALFIPQKASQQKEEVSELSVKMSKEKKRKILLLGSVLFWIVLLFINYNLQITPLLIEQEIGDATAGSNMIAAIATGAFIAGNLFGFTFKWLNQWLLPIAACMAGASIYLSSQSTSLIFSLICSFALGFFFRNIMPYFMHTFTSGGQDAAKFGTTVVLVAYNLGATMAPYASQVISYFSGQTSAGNQMTIIGITLFGIGLFSLATNRFIKIT</sequence>
<dbReference type="AlphaFoldDB" id="R3TKY6"/>
<feature type="transmembrane region" description="Helical" evidence="7">
    <location>
        <begin position="367"/>
        <end position="386"/>
    </location>
</feature>
<evidence type="ECO:0000256" key="2">
    <source>
        <dbReference type="ARBA" id="ARBA00008335"/>
    </source>
</evidence>
<dbReference type="PROSITE" id="PS50850">
    <property type="entry name" value="MFS"/>
    <property type="match status" value="1"/>
</dbReference>
<comment type="subcellular location">
    <subcellularLocation>
        <location evidence="1">Cell membrane</location>
        <topology evidence="1">Multi-pass membrane protein</topology>
    </subcellularLocation>
</comment>
<dbReference type="InterPro" id="IPR036259">
    <property type="entry name" value="MFS_trans_sf"/>
</dbReference>
<keyword evidence="8" id="KW-0732">Signal</keyword>
<keyword evidence="5 7" id="KW-1133">Transmembrane helix</keyword>
<evidence type="ECO:0000256" key="8">
    <source>
        <dbReference type="SAM" id="SignalP"/>
    </source>
</evidence>
<organism evidence="10 11">
    <name type="scientific">Enterococcus phoeniculicola ATCC BAA-412</name>
    <dbReference type="NCBI Taxonomy" id="1158610"/>
    <lineage>
        <taxon>Bacteria</taxon>
        <taxon>Bacillati</taxon>
        <taxon>Bacillota</taxon>
        <taxon>Bacilli</taxon>
        <taxon>Lactobacillales</taxon>
        <taxon>Enterococcaceae</taxon>
        <taxon>Enterococcus</taxon>
    </lineage>
</organism>
<keyword evidence="11" id="KW-1185">Reference proteome</keyword>
<feature type="transmembrane region" description="Helical" evidence="7">
    <location>
        <begin position="72"/>
        <end position="90"/>
    </location>
</feature>
<dbReference type="EMBL" id="AJAT01000018">
    <property type="protein sequence ID" value="EOL41723.1"/>
    <property type="molecule type" value="Genomic_DNA"/>
</dbReference>
<evidence type="ECO:0000313" key="10">
    <source>
        <dbReference type="EMBL" id="EOL41723.1"/>
    </source>
</evidence>
<evidence type="ECO:0000256" key="7">
    <source>
        <dbReference type="SAM" id="Phobius"/>
    </source>
</evidence>
<feature type="transmembrane region" description="Helical" evidence="7">
    <location>
        <begin position="272"/>
        <end position="288"/>
    </location>
</feature>
<keyword evidence="6 7" id="KW-0472">Membrane</keyword>
<evidence type="ECO:0000256" key="3">
    <source>
        <dbReference type="ARBA" id="ARBA00022448"/>
    </source>
</evidence>
<evidence type="ECO:0000256" key="1">
    <source>
        <dbReference type="ARBA" id="ARBA00004651"/>
    </source>
</evidence>
<accession>R3TKY6</accession>
<protein>
    <recommendedName>
        <fullName evidence="9">Major facilitator superfamily (MFS) profile domain-containing protein</fullName>
    </recommendedName>
</protein>
<reference evidence="10 11" key="1">
    <citation type="submission" date="2013-02" db="EMBL/GenBank/DDBJ databases">
        <title>The Genome Sequence of Enterococcus phoeniculicola BAA-412.</title>
        <authorList>
            <consortium name="The Broad Institute Genome Sequencing Platform"/>
            <consortium name="The Broad Institute Genome Sequencing Center for Infectious Disease"/>
            <person name="Earl A.M."/>
            <person name="Gilmore M.S."/>
            <person name="Lebreton F."/>
            <person name="Walker B."/>
            <person name="Young S.K."/>
            <person name="Zeng Q."/>
            <person name="Gargeya S."/>
            <person name="Fitzgerald M."/>
            <person name="Haas B."/>
            <person name="Abouelleil A."/>
            <person name="Alvarado L."/>
            <person name="Arachchi H.M."/>
            <person name="Berlin A.M."/>
            <person name="Chapman S.B."/>
            <person name="Dewar J."/>
            <person name="Goldberg J."/>
            <person name="Griggs A."/>
            <person name="Gujja S."/>
            <person name="Hansen M."/>
            <person name="Howarth C."/>
            <person name="Imamovic A."/>
            <person name="Larimer J."/>
            <person name="McCowan C."/>
            <person name="Murphy C."/>
            <person name="Neiman D."/>
            <person name="Pearson M."/>
            <person name="Priest M."/>
            <person name="Roberts A."/>
            <person name="Saif S."/>
            <person name="Shea T."/>
            <person name="Sisk P."/>
            <person name="Sykes S."/>
            <person name="Wortman J."/>
            <person name="Nusbaum C."/>
            <person name="Birren B."/>
        </authorList>
    </citation>
    <scope>NUCLEOTIDE SEQUENCE [LARGE SCALE GENOMIC DNA]</scope>
    <source>
        <strain evidence="10 11">ATCC BAA-412</strain>
    </source>
</reference>
<dbReference type="Pfam" id="PF07690">
    <property type="entry name" value="MFS_1"/>
    <property type="match status" value="1"/>
</dbReference>
<dbReference type="Proteomes" id="UP000013785">
    <property type="component" value="Unassembled WGS sequence"/>
</dbReference>
<feature type="domain" description="Major facilitator superfamily (MFS) profile" evidence="9">
    <location>
        <begin position="1"/>
        <end position="389"/>
    </location>
</feature>
<feature type="transmembrane region" description="Helical" evidence="7">
    <location>
        <begin position="41"/>
        <end position="60"/>
    </location>
</feature>
<feature type="transmembrane region" description="Helical" evidence="7">
    <location>
        <begin position="333"/>
        <end position="355"/>
    </location>
</feature>
<feature type="transmembrane region" description="Helical" evidence="7">
    <location>
        <begin position="208"/>
        <end position="227"/>
    </location>
</feature>
<comment type="caution">
    <text evidence="10">The sequence shown here is derived from an EMBL/GenBank/DDBJ whole genome shotgun (WGS) entry which is preliminary data.</text>
</comment>
<dbReference type="InterPro" id="IPR011701">
    <property type="entry name" value="MFS"/>
</dbReference>
<dbReference type="STRING" id="154621.RV11_GL002755"/>
<feature type="transmembrane region" description="Helical" evidence="7">
    <location>
        <begin position="165"/>
        <end position="182"/>
    </location>
</feature>